<feature type="signal peptide" evidence="1">
    <location>
        <begin position="1"/>
        <end position="24"/>
    </location>
</feature>
<comment type="caution">
    <text evidence="2">The sequence shown here is derived from an EMBL/GenBank/DDBJ whole genome shotgun (WGS) entry which is preliminary data.</text>
</comment>
<sequence>MPKGPSRLVSLAFALFVVVPTSQAATLTFVGNVSATVLPVFPDAGTSADVDPIKAGNFFTLVNTVAVPDVGTLLGTELGFCIYVQSNSTFQCSFTLQLPAGTLQVAGLIFIPFVPILPGSGEEGLGGSNQGVLPIVGGTGQFSGASGTYTILDPVPPFTPVPVTEGGRYGGIVYNVEVNAIY</sequence>
<organism evidence="2 3">
    <name type="scientific">Apatococcus fuscideae</name>
    <dbReference type="NCBI Taxonomy" id="2026836"/>
    <lineage>
        <taxon>Eukaryota</taxon>
        <taxon>Viridiplantae</taxon>
        <taxon>Chlorophyta</taxon>
        <taxon>core chlorophytes</taxon>
        <taxon>Trebouxiophyceae</taxon>
        <taxon>Chlorellales</taxon>
        <taxon>Chlorellaceae</taxon>
        <taxon>Apatococcus</taxon>
    </lineage>
</organism>
<feature type="chain" id="PRO_5043946059" evidence="1">
    <location>
        <begin position="25"/>
        <end position="182"/>
    </location>
</feature>
<evidence type="ECO:0000313" key="2">
    <source>
        <dbReference type="EMBL" id="KAK9868404.1"/>
    </source>
</evidence>
<proteinExistence type="predicted"/>
<dbReference type="EMBL" id="JALJOV010000030">
    <property type="protein sequence ID" value="KAK9868404.1"/>
    <property type="molecule type" value="Genomic_DNA"/>
</dbReference>
<name>A0AAW1THL2_9CHLO</name>
<dbReference type="AlphaFoldDB" id="A0AAW1THL2"/>
<reference evidence="2 3" key="1">
    <citation type="journal article" date="2024" name="Nat. Commun.">
        <title>Phylogenomics reveals the evolutionary origins of lichenization in chlorophyte algae.</title>
        <authorList>
            <person name="Puginier C."/>
            <person name="Libourel C."/>
            <person name="Otte J."/>
            <person name="Skaloud P."/>
            <person name="Haon M."/>
            <person name="Grisel S."/>
            <person name="Petersen M."/>
            <person name="Berrin J.G."/>
            <person name="Delaux P.M."/>
            <person name="Dal Grande F."/>
            <person name="Keller J."/>
        </authorList>
    </citation>
    <scope>NUCLEOTIDE SEQUENCE [LARGE SCALE GENOMIC DNA]</scope>
    <source>
        <strain evidence="2 3">SAG 2523</strain>
    </source>
</reference>
<dbReference type="InterPro" id="IPR044859">
    <property type="entry name" value="Allene_oxi_cyc_Dirigent"/>
</dbReference>
<dbReference type="InterPro" id="IPR034871">
    <property type="entry name" value="Allene_oxi_cyc_sf"/>
</dbReference>
<protein>
    <submittedName>
        <fullName evidence="2">Uncharacterized protein</fullName>
    </submittedName>
</protein>
<evidence type="ECO:0000256" key="1">
    <source>
        <dbReference type="SAM" id="SignalP"/>
    </source>
</evidence>
<evidence type="ECO:0000313" key="3">
    <source>
        <dbReference type="Proteomes" id="UP001485043"/>
    </source>
</evidence>
<keyword evidence="1" id="KW-0732">Signal</keyword>
<dbReference type="GO" id="GO:0046423">
    <property type="term" value="F:allene-oxide cyclase activity"/>
    <property type="evidence" value="ECO:0007669"/>
    <property type="project" value="InterPro"/>
</dbReference>
<accession>A0AAW1THL2</accession>
<dbReference type="Gene3D" id="2.40.480.10">
    <property type="entry name" value="Allene oxide cyclase-like"/>
    <property type="match status" value="1"/>
</dbReference>
<gene>
    <name evidence="2" type="ORF">WJX84_001311</name>
</gene>
<keyword evidence="3" id="KW-1185">Reference proteome</keyword>
<dbReference type="SUPFAM" id="SSF141493">
    <property type="entry name" value="Allene oxide cyclase-like"/>
    <property type="match status" value="1"/>
</dbReference>
<dbReference type="Proteomes" id="UP001485043">
    <property type="component" value="Unassembled WGS sequence"/>
</dbReference>
<dbReference type="GO" id="GO:0009695">
    <property type="term" value="P:jasmonic acid biosynthetic process"/>
    <property type="evidence" value="ECO:0007669"/>
    <property type="project" value="InterPro"/>
</dbReference>